<evidence type="ECO:0000256" key="4">
    <source>
        <dbReference type="ARBA" id="ARBA00023239"/>
    </source>
</evidence>
<dbReference type="CDD" id="cd00914">
    <property type="entry name" value="PCD_DCoH_subfamily_b"/>
    <property type="match status" value="1"/>
</dbReference>
<evidence type="ECO:0000256" key="2">
    <source>
        <dbReference type="ARBA" id="ARBA00006472"/>
    </source>
</evidence>
<dbReference type="InterPro" id="IPR001533">
    <property type="entry name" value="Pterin_deHydtase"/>
</dbReference>
<dbReference type="GO" id="GO:0006729">
    <property type="term" value="P:tetrahydrobiopterin biosynthetic process"/>
    <property type="evidence" value="ECO:0007669"/>
    <property type="project" value="InterPro"/>
</dbReference>
<evidence type="ECO:0000313" key="6">
    <source>
        <dbReference type="EMBL" id="JAI61205.1"/>
    </source>
</evidence>
<dbReference type="AlphaFoldDB" id="A0A0P4W777"/>
<dbReference type="InterPro" id="IPR036428">
    <property type="entry name" value="PCD_sf"/>
</dbReference>
<reference evidence="6" key="1">
    <citation type="submission" date="2015-09" db="EMBL/GenBank/DDBJ databases">
        <title>Scylla olivacea transcriptome.</title>
        <authorList>
            <person name="Ikhwanuddin M."/>
        </authorList>
    </citation>
    <scope>NUCLEOTIDE SEQUENCE</scope>
</reference>
<comment type="catalytic activity">
    <reaction evidence="1">
        <text>(4aS,6R)-4a-hydroxy-L-erythro-5,6,7,8-tetrahydrobiopterin = (6R)-L-erythro-6,7-dihydrobiopterin + H2O</text>
        <dbReference type="Rhea" id="RHEA:11920"/>
        <dbReference type="ChEBI" id="CHEBI:15377"/>
        <dbReference type="ChEBI" id="CHEBI:15642"/>
        <dbReference type="ChEBI" id="CHEBI:43120"/>
        <dbReference type="EC" id="4.2.1.96"/>
    </reaction>
</comment>
<dbReference type="EC" id="4.2.1.96" evidence="3"/>
<dbReference type="PANTHER" id="PTHR12599">
    <property type="entry name" value="PTERIN-4-ALPHA-CARBINOLAMINE DEHYDRATASE"/>
    <property type="match status" value="1"/>
</dbReference>
<name>A0A0P4W777_SCYOL</name>
<accession>A0A0P4W777</accession>
<sequence>MCPHESECPGTSGLSGASVIPSASLNVDYSSSGEKLTEQQRASELAPLLAAGWVMVEGRDAIVKTFTFQDFIQAWGWMSRVALQSEKNDHHPEWNNVYNRVEVTWSTHDCGGLSLKDVKLATFCDQAYAKN</sequence>
<dbReference type="HAMAP" id="MF_00434">
    <property type="entry name" value="Pterin_4_alpha"/>
    <property type="match status" value="1"/>
</dbReference>
<proteinExistence type="inferred from homology"/>
<evidence type="ECO:0000256" key="5">
    <source>
        <dbReference type="ARBA" id="ARBA00030497"/>
    </source>
</evidence>
<organism evidence="6">
    <name type="scientific">Scylla olivacea</name>
    <name type="common">Orange mud crab</name>
    <name type="synonym">Cancer olivacea</name>
    <dbReference type="NCBI Taxonomy" id="85551"/>
    <lineage>
        <taxon>Eukaryota</taxon>
        <taxon>Metazoa</taxon>
        <taxon>Ecdysozoa</taxon>
        <taxon>Arthropoda</taxon>
        <taxon>Crustacea</taxon>
        <taxon>Multicrustacea</taxon>
        <taxon>Malacostraca</taxon>
        <taxon>Eumalacostraca</taxon>
        <taxon>Eucarida</taxon>
        <taxon>Decapoda</taxon>
        <taxon>Pleocyemata</taxon>
        <taxon>Brachyura</taxon>
        <taxon>Eubrachyura</taxon>
        <taxon>Portunoidea</taxon>
        <taxon>Portunidae</taxon>
        <taxon>Portuninae</taxon>
        <taxon>Scylla</taxon>
    </lineage>
</organism>
<keyword evidence="4" id="KW-0456">Lyase</keyword>
<dbReference type="SUPFAM" id="SSF55248">
    <property type="entry name" value="PCD-like"/>
    <property type="match status" value="1"/>
</dbReference>
<dbReference type="GO" id="GO:0008124">
    <property type="term" value="F:4-alpha-hydroxytetrahydrobiopterin dehydratase activity"/>
    <property type="evidence" value="ECO:0007669"/>
    <property type="project" value="UniProtKB-EC"/>
</dbReference>
<protein>
    <recommendedName>
        <fullName evidence="3">4a-hydroxytetrahydrobiopterin dehydratase</fullName>
        <ecNumber evidence="3">4.2.1.96</ecNumber>
    </recommendedName>
    <alternativeName>
        <fullName evidence="5">4-alpha-hydroxy-tetrahydropterin dehydratase</fullName>
    </alternativeName>
</protein>
<dbReference type="EMBL" id="GDRN01086279">
    <property type="protein sequence ID" value="JAI61205.1"/>
    <property type="molecule type" value="Transcribed_RNA"/>
</dbReference>
<dbReference type="NCBIfam" id="NF002018">
    <property type="entry name" value="PRK00823.1-3"/>
    <property type="match status" value="1"/>
</dbReference>
<dbReference type="PANTHER" id="PTHR12599:SF0">
    <property type="entry name" value="PTERIN-4-ALPHA-CARBINOLAMINE DEHYDRATASE"/>
    <property type="match status" value="1"/>
</dbReference>
<evidence type="ECO:0000256" key="1">
    <source>
        <dbReference type="ARBA" id="ARBA00001554"/>
    </source>
</evidence>
<dbReference type="Pfam" id="PF01329">
    <property type="entry name" value="Pterin_4a"/>
    <property type="match status" value="1"/>
</dbReference>
<comment type="similarity">
    <text evidence="2">Belongs to the pterin-4-alpha-carbinolamine dehydratase family.</text>
</comment>
<dbReference type="Gene3D" id="3.30.1360.20">
    <property type="entry name" value="Transcriptional coactivator/pterin dehydratase"/>
    <property type="match status" value="1"/>
</dbReference>
<evidence type="ECO:0000256" key="3">
    <source>
        <dbReference type="ARBA" id="ARBA00013252"/>
    </source>
</evidence>